<dbReference type="InterPro" id="IPR036236">
    <property type="entry name" value="Znf_C2H2_sf"/>
</dbReference>
<evidence type="ECO:0000256" key="7">
    <source>
        <dbReference type="SAM" id="MobiDB-lite"/>
    </source>
</evidence>
<keyword evidence="5" id="KW-0479">Metal-binding</keyword>
<keyword evidence="2" id="KW-0540">Nuclease</keyword>
<dbReference type="SMART" id="SM00355">
    <property type="entry name" value="ZnF_C2H2"/>
    <property type="match status" value="2"/>
</dbReference>
<dbReference type="Gene3D" id="3.30.160.60">
    <property type="entry name" value="Classic Zinc Finger"/>
    <property type="match status" value="1"/>
</dbReference>
<keyword evidence="3" id="KW-0255">Endonuclease</keyword>
<dbReference type="InterPro" id="IPR044925">
    <property type="entry name" value="His-Me_finger_sf"/>
</dbReference>
<dbReference type="PANTHER" id="PTHR13966:SF17">
    <property type="entry name" value="ENDONUCLEASE-RELATED"/>
    <property type="match status" value="1"/>
</dbReference>
<feature type="domain" description="C2H2-type" evidence="8">
    <location>
        <begin position="547"/>
        <end position="575"/>
    </location>
</feature>
<dbReference type="GO" id="GO:0000014">
    <property type="term" value="F:single-stranded DNA endodeoxyribonuclease activity"/>
    <property type="evidence" value="ECO:0007669"/>
    <property type="project" value="TreeGrafter"/>
</dbReference>
<dbReference type="PROSITE" id="PS00028">
    <property type="entry name" value="ZINC_FINGER_C2H2_1"/>
    <property type="match status" value="2"/>
</dbReference>
<dbReference type="SMART" id="SM00892">
    <property type="entry name" value="Endonuclease_NS"/>
    <property type="match status" value="1"/>
</dbReference>
<name>A0A6H5J0P6_9HYME</name>
<accession>A0A6H5J0P6</accession>
<dbReference type="AlphaFoldDB" id="A0A6H5J0P6"/>
<evidence type="ECO:0000256" key="6">
    <source>
        <dbReference type="PROSITE-ProRule" id="PRU00042"/>
    </source>
</evidence>
<dbReference type="OrthoDB" id="5960141at2759"/>
<evidence type="ECO:0000256" key="1">
    <source>
        <dbReference type="ARBA" id="ARBA00010052"/>
    </source>
</evidence>
<dbReference type="SUPFAM" id="SSF54060">
    <property type="entry name" value="His-Me finger endonucleases"/>
    <property type="match status" value="1"/>
</dbReference>
<evidence type="ECO:0000256" key="5">
    <source>
        <dbReference type="PIRSR" id="PIRSR640255-2"/>
    </source>
</evidence>
<keyword evidence="6" id="KW-0863">Zinc-finger</keyword>
<evidence type="ECO:0000256" key="4">
    <source>
        <dbReference type="PIRSR" id="PIRSR640255-1"/>
    </source>
</evidence>
<feature type="domain" description="C2H2-type" evidence="8">
    <location>
        <begin position="518"/>
        <end position="546"/>
    </location>
</feature>
<dbReference type="SUPFAM" id="SSF57667">
    <property type="entry name" value="beta-beta-alpha zinc fingers"/>
    <property type="match status" value="1"/>
</dbReference>
<dbReference type="InterPro" id="IPR013087">
    <property type="entry name" value="Znf_C2H2_type"/>
</dbReference>
<evidence type="ECO:0000313" key="10">
    <source>
        <dbReference type="Proteomes" id="UP000479190"/>
    </source>
</evidence>
<dbReference type="InterPro" id="IPR040255">
    <property type="entry name" value="Non-specific_endonuclease"/>
</dbReference>
<dbReference type="InterPro" id="IPR001604">
    <property type="entry name" value="Endo_G_ENPP1-like_dom"/>
</dbReference>
<dbReference type="Proteomes" id="UP000479190">
    <property type="component" value="Unassembled WGS sequence"/>
</dbReference>
<dbReference type="PROSITE" id="PS50157">
    <property type="entry name" value="ZINC_FINGER_C2H2_2"/>
    <property type="match status" value="2"/>
</dbReference>
<dbReference type="GO" id="GO:0008270">
    <property type="term" value="F:zinc ion binding"/>
    <property type="evidence" value="ECO:0007669"/>
    <property type="project" value="UniProtKB-KW"/>
</dbReference>
<comment type="similarity">
    <text evidence="1">Belongs to the DNA/RNA non-specific endonuclease family.</text>
</comment>
<feature type="region of interest" description="Disordered" evidence="7">
    <location>
        <begin position="45"/>
        <end position="99"/>
    </location>
</feature>
<dbReference type="Pfam" id="PF01223">
    <property type="entry name" value="Endonuclease_NS"/>
    <property type="match status" value="1"/>
</dbReference>
<keyword evidence="3" id="KW-0378">Hydrolase</keyword>
<organism evidence="9 10">
    <name type="scientific">Trichogramma brassicae</name>
    <dbReference type="NCBI Taxonomy" id="86971"/>
    <lineage>
        <taxon>Eukaryota</taxon>
        <taxon>Metazoa</taxon>
        <taxon>Ecdysozoa</taxon>
        <taxon>Arthropoda</taxon>
        <taxon>Hexapoda</taxon>
        <taxon>Insecta</taxon>
        <taxon>Pterygota</taxon>
        <taxon>Neoptera</taxon>
        <taxon>Endopterygota</taxon>
        <taxon>Hymenoptera</taxon>
        <taxon>Apocrita</taxon>
        <taxon>Proctotrupomorpha</taxon>
        <taxon>Chalcidoidea</taxon>
        <taxon>Trichogrammatidae</taxon>
        <taxon>Trichogramma</taxon>
    </lineage>
</organism>
<feature type="compositionally biased region" description="Pro residues" evidence="7">
    <location>
        <begin position="60"/>
        <end position="86"/>
    </location>
</feature>
<dbReference type="GO" id="GO:0003676">
    <property type="term" value="F:nucleic acid binding"/>
    <property type="evidence" value="ECO:0007669"/>
    <property type="project" value="InterPro"/>
</dbReference>
<sequence length="598" mass="68476">MRLDRLPRTRRLEARESRLRDCAIFYDAEVNSLKYLIIERKPTVKIPGGSGHPGPSVKPVHPPNPGNPAKPVHPPNPGHPGKPVHPPSQSGHQSTCTKKEKCTIDVRHMKPEHALIVDPSDHNKLVYPARNGKIVIDQGHQIYLVCSGAQNKFVKLTGQYHKFTCECGTTFKSTAQNKEYDFEDLTCSSIPEATFKPKGSKSIPTAAGQATIDRFDVGFKTDAGNGFVTVLESHHNLKAQLTSYVKSHVPKSINVVQRFDWSAYFETHPGRFVQEPHKHHRVSLHKMYYAEDQQTSFGKQFPQKNKDNKEKGLLLDRGHLAPRRDMIYVPEGLATYTYINTIPQWNLINQHNWEIMESYVRNMATTLQKDLTVITGSYKRLHYPDEKTPKISKNVYLYYDDHGPQLPVPRDTYKIVIDPTTNKGLVFVTSNDPYLLKTDITPEYRLCTETLKLDDLTFKMITKHGYSYVCSVKAFLDKTGLRYLFGVEVLSVNGNLNEAHISERCSFIYETHESQREYSCDDCKKKFGSEKDLLGHQKTVHEGRRDYACDRCESKYSQKTRLLSHLTTDHEGRKDICTKSEFAHPPKNSPRRSERFRM</sequence>
<feature type="active site" description="Proton acceptor" evidence="4">
    <location>
        <position position="319"/>
    </location>
</feature>
<gene>
    <name evidence="9" type="ORF">TBRA_LOCUS14480</name>
</gene>
<dbReference type="Gene3D" id="3.40.570.10">
    <property type="entry name" value="Extracellular Endonuclease, subunit A"/>
    <property type="match status" value="1"/>
</dbReference>
<protein>
    <recommendedName>
        <fullName evidence="8">C2H2-type domain-containing protein</fullName>
    </recommendedName>
</protein>
<keyword evidence="10" id="KW-1185">Reference proteome</keyword>
<evidence type="ECO:0000256" key="2">
    <source>
        <dbReference type="ARBA" id="ARBA00022722"/>
    </source>
</evidence>
<reference evidence="9 10" key="1">
    <citation type="submission" date="2020-02" db="EMBL/GenBank/DDBJ databases">
        <authorList>
            <person name="Ferguson B K."/>
        </authorList>
    </citation>
    <scope>NUCLEOTIDE SEQUENCE [LARGE SCALE GENOMIC DNA]</scope>
</reference>
<dbReference type="GO" id="GO:0006309">
    <property type="term" value="P:apoptotic DNA fragmentation"/>
    <property type="evidence" value="ECO:0007669"/>
    <property type="project" value="TreeGrafter"/>
</dbReference>
<feature type="compositionally biased region" description="Polar residues" evidence="7">
    <location>
        <begin position="87"/>
        <end position="96"/>
    </location>
</feature>
<feature type="binding site" evidence="5">
    <location>
        <position position="349"/>
    </location>
    <ligand>
        <name>Mg(2+)</name>
        <dbReference type="ChEBI" id="CHEBI:18420"/>
        <note>catalytic</note>
    </ligand>
</feature>
<dbReference type="GO" id="GO:0004521">
    <property type="term" value="F:RNA endonuclease activity"/>
    <property type="evidence" value="ECO:0007669"/>
    <property type="project" value="TreeGrafter"/>
</dbReference>
<evidence type="ECO:0000259" key="8">
    <source>
        <dbReference type="PROSITE" id="PS50157"/>
    </source>
</evidence>
<evidence type="ECO:0000256" key="3">
    <source>
        <dbReference type="ARBA" id="ARBA00022759"/>
    </source>
</evidence>
<keyword evidence="6" id="KW-0862">Zinc</keyword>
<dbReference type="PANTHER" id="PTHR13966">
    <property type="entry name" value="ENDONUCLEASE RELATED"/>
    <property type="match status" value="1"/>
</dbReference>
<dbReference type="EMBL" id="CADCXV010001238">
    <property type="protein sequence ID" value="CAB0042892.1"/>
    <property type="molecule type" value="Genomic_DNA"/>
</dbReference>
<dbReference type="InterPro" id="IPR044929">
    <property type="entry name" value="DNA/RNA_non-sp_Endonuclease_sf"/>
</dbReference>
<proteinExistence type="inferred from homology"/>
<dbReference type="GO" id="GO:0005743">
    <property type="term" value="C:mitochondrial inner membrane"/>
    <property type="evidence" value="ECO:0007669"/>
    <property type="project" value="TreeGrafter"/>
</dbReference>
<evidence type="ECO:0000313" key="9">
    <source>
        <dbReference type="EMBL" id="CAB0042892.1"/>
    </source>
</evidence>
<dbReference type="GO" id="GO:0005634">
    <property type="term" value="C:nucleus"/>
    <property type="evidence" value="ECO:0007669"/>
    <property type="project" value="TreeGrafter"/>
</dbReference>